<accession>A0A8C9EJP7</accession>
<name>A0A8C9EJP7_PAVCR</name>
<evidence type="ECO:0000313" key="2">
    <source>
        <dbReference type="Proteomes" id="UP000694428"/>
    </source>
</evidence>
<evidence type="ECO:0000313" key="1">
    <source>
        <dbReference type="Ensembl" id="ENSPSTP00000001598.1"/>
    </source>
</evidence>
<reference evidence="1" key="2">
    <citation type="submission" date="2025-09" db="UniProtKB">
        <authorList>
            <consortium name="Ensembl"/>
        </authorList>
    </citation>
    <scope>IDENTIFICATION</scope>
</reference>
<dbReference type="Ensembl" id="ENSPSTT00000001692.1">
    <property type="protein sequence ID" value="ENSPSTP00000001598.1"/>
    <property type="gene ID" value="ENSPSTG00000001247.1"/>
</dbReference>
<reference evidence="1" key="1">
    <citation type="submission" date="2025-08" db="UniProtKB">
        <authorList>
            <consortium name="Ensembl"/>
        </authorList>
    </citation>
    <scope>IDENTIFICATION</scope>
</reference>
<proteinExistence type="predicted"/>
<protein>
    <submittedName>
        <fullName evidence="1">Uncharacterized protein</fullName>
    </submittedName>
</protein>
<keyword evidence="2" id="KW-1185">Reference proteome</keyword>
<dbReference type="PANTHER" id="PTHR48099">
    <property type="entry name" value="C-1-TETRAHYDROFOLATE SYNTHASE, CYTOPLASMIC-RELATED"/>
    <property type="match status" value="1"/>
</dbReference>
<dbReference type="InterPro" id="IPR046346">
    <property type="entry name" value="Aminoacid_DH-like_N_sf"/>
</dbReference>
<dbReference type="AlphaFoldDB" id="A0A8C9EJP7"/>
<dbReference type="Proteomes" id="UP000694428">
    <property type="component" value="Unplaced"/>
</dbReference>
<sequence>MKGLNSHLVQYLEFRIICAIVNEILRLNEDTNVQGLALDLPESLYSSKILNAVKPEKDVDGLSDVNLGRLVRGEGSDYLVSPAAGALNAARGFVGLGASCML</sequence>
<dbReference type="SUPFAM" id="SSF53223">
    <property type="entry name" value="Aminoacid dehydrogenase-like, N-terminal domain"/>
    <property type="match status" value="1"/>
</dbReference>
<organism evidence="1 2">
    <name type="scientific">Pavo cristatus</name>
    <name type="common">Indian peafowl</name>
    <name type="synonym">Blue peafowl</name>
    <dbReference type="NCBI Taxonomy" id="9049"/>
    <lineage>
        <taxon>Eukaryota</taxon>
        <taxon>Metazoa</taxon>
        <taxon>Chordata</taxon>
        <taxon>Craniata</taxon>
        <taxon>Vertebrata</taxon>
        <taxon>Euteleostomi</taxon>
        <taxon>Archelosauria</taxon>
        <taxon>Archosauria</taxon>
        <taxon>Dinosauria</taxon>
        <taxon>Saurischia</taxon>
        <taxon>Theropoda</taxon>
        <taxon>Coelurosauria</taxon>
        <taxon>Aves</taxon>
        <taxon>Neognathae</taxon>
        <taxon>Galloanserae</taxon>
        <taxon>Galliformes</taxon>
        <taxon>Phasianidae</taxon>
        <taxon>Phasianinae</taxon>
        <taxon>Pavo</taxon>
    </lineage>
</organism>
<dbReference type="Gene3D" id="3.40.50.10860">
    <property type="entry name" value="Leucine Dehydrogenase, chain A, domain 1"/>
    <property type="match status" value="1"/>
</dbReference>
<dbReference type="PANTHER" id="PTHR48099:SF12">
    <property type="entry name" value="MONOFUNCTIONAL C1-TETRAHYDROFOLATE SYNTHASE, MITOCHONDRIAL"/>
    <property type="match status" value="1"/>
</dbReference>
<dbReference type="GO" id="GO:0035999">
    <property type="term" value="P:tetrahydrofolate interconversion"/>
    <property type="evidence" value="ECO:0007669"/>
    <property type="project" value="TreeGrafter"/>
</dbReference>
<dbReference type="GO" id="GO:0005829">
    <property type="term" value="C:cytosol"/>
    <property type="evidence" value="ECO:0007669"/>
    <property type="project" value="TreeGrafter"/>
</dbReference>
<dbReference type="GO" id="GO:0005739">
    <property type="term" value="C:mitochondrion"/>
    <property type="evidence" value="ECO:0007669"/>
    <property type="project" value="TreeGrafter"/>
</dbReference>